<dbReference type="EMBL" id="CAWUFR010000413">
    <property type="protein sequence ID" value="CAK6977515.1"/>
    <property type="molecule type" value="Genomic_DNA"/>
</dbReference>
<name>A0AAV1Q260_SCOSC</name>
<protein>
    <submittedName>
        <fullName evidence="4">Uncharacterized protein LOC121891968</fullName>
    </submittedName>
</protein>
<keyword evidence="2" id="KW-0812">Transmembrane</keyword>
<evidence type="ECO:0000256" key="2">
    <source>
        <dbReference type="SAM" id="Phobius"/>
    </source>
</evidence>
<dbReference type="SUPFAM" id="SSF48726">
    <property type="entry name" value="Immunoglobulin"/>
    <property type="match status" value="2"/>
</dbReference>
<feature type="domain" description="Ig-like" evidence="3">
    <location>
        <begin position="255"/>
        <end position="365"/>
    </location>
</feature>
<gene>
    <name evidence="4" type="ORF">FSCOSCO3_A019260</name>
</gene>
<evidence type="ECO:0000259" key="3">
    <source>
        <dbReference type="PROSITE" id="PS50835"/>
    </source>
</evidence>
<dbReference type="InterPro" id="IPR007110">
    <property type="entry name" value="Ig-like_dom"/>
</dbReference>
<dbReference type="InterPro" id="IPR036179">
    <property type="entry name" value="Ig-like_dom_sf"/>
</dbReference>
<evidence type="ECO:0000313" key="4">
    <source>
        <dbReference type="EMBL" id="CAK6977515.1"/>
    </source>
</evidence>
<feature type="compositionally biased region" description="Basic and acidic residues" evidence="1">
    <location>
        <begin position="135"/>
        <end position="156"/>
    </location>
</feature>
<evidence type="ECO:0000256" key="1">
    <source>
        <dbReference type="SAM" id="MobiDB-lite"/>
    </source>
</evidence>
<feature type="transmembrane region" description="Helical" evidence="2">
    <location>
        <begin position="390"/>
        <end position="411"/>
    </location>
</feature>
<organism evidence="4 5">
    <name type="scientific">Scomber scombrus</name>
    <name type="common">Atlantic mackerel</name>
    <name type="synonym">Scomber vernalis</name>
    <dbReference type="NCBI Taxonomy" id="13677"/>
    <lineage>
        <taxon>Eukaryota</taxon>
        <taxon>Metazoa</taxon>
        <taxon>Chordata</taxon>
        <taxon>Craniata</taxon>
        <taxon>Vertebrata</taxon>
        <taxon>Euteleostomi</taxon>
        <taxon>Actinopterygii</taxon>
        <taxon>Neopterygii</taxon>
        <taxon>Teleostei</taxon>
        <taxon>Neoteleostei</taxon>
        <taxon>Acanthomorphata</taxon>
        <taxon>Pelagiaria</taxon>
        <taxon>Scombriformes</taxon>
        <taxon>Scombridae</taxon>
        <taxon>Scomber</taxon>
    </lineage>
</organism>
<feature type="transmembrane region" description="Helical" evidence="2">
    <location>
        <begin position="100"/>
        <end position="125"/>
    </location>
</feature>
<proteinExistence type="predicted"/>
<sequence length="468" mass="52554">MNENSGVIVVVICKVNTGRHRGGDCQLLYTQDEQFHHECDYRFTLMTVNQTVFLNLTSLTPVDSGKYSCECSYERGTYVVDLDITVEGDKDGATFSGIKFIATAVITVTAAAIFITAAGIICTYFRKGKNRRENTSSRLSELNRTETTRYSEDDHYTSLQQPATDEYQTIPSHFDTEADQTSVNEIINSFKDEETEAYTPSSSVSARTFHQRGRGTCCPPTLRGTLTLHCKQQCDCSLTIMGVWELWFALLMLLPTTSVIDCQVTHVKTAVGETYVAPICTNETMNRVLVVTCTIRTENSSGAECRLAYRYGGELLNGCDSRFTIMKKNQTFFLQLTSLTPGDSGNYSCECTKREGTVTLHRNITVEDDDDDDDDDKKATSLTYMPNIKIYIGVIIVFIIAGVILGIIYRINLHRRQHGPMTNLPNMEPEEIEAYSTYTQRVNSLYSTVGLHTFSTNYSNMFTTVEFQ</sequence>
<keyword evidence="2" id="KW-0472">Membrane</keyword>
<dbReference type="Proteomes" id="UP001314229">
    <property type="component" value="Unassembled WGS sequence"/>
</dbReference>
<comment type="caution">
    <text evidence="4">The sequence shown here is derived from an EMBL/GenBank/DDBJ whole genome shotgun (WGS) entry which is preliminary data.</text>
</comment>
<keyword evidence="5" id="KW-1185">Reference proteome</keyword>
<keyword evidence="2" id="KW-1133">Transmembrane helix</keyword>
<accession>A0AAV1Q260</accession>
<dbReference type="Gene3D" id="2.60.40.10">
    <property type="entry name" value="Immunoglobulins"/>
    <property type="match status" value="2"/>
</dbReference>
<feature type="region of interest" description="Disordered" evidence="1">
    <location>
        <begin position="135"/>
        <end position="162"/>
    </location>
</feature>
<evidence type="ECO:0000313" key="5">
    <source>
        <dbReference type="Proteomes" id="UP001314229"/>
    </source>
</evidence>
<reference evidence="4 5" key="1">
    <citation type="submission" date="2024-01" db="EMBL/GenBank/DDBJ databases">
        <authorList>
            <person name="Alioto T."/>
            <person name="Alioto T."/>
            <person name="Gomez Garrido J."/>
        </authorList>
    </citation>
    <scope>NUCLEOTIDE SEQUENCE [LARGE SCALE GENOMIC DNA]</scope>
</reference>
<dbReference type="AlphaFoldDB" id="A0AAV1Q260"/>
<dbReference type="InterPro" id="IPR013783">
    <property type="entry name" value="Ig-like_fold"/>
</dbReference>
<dbReference type="PROSITE" id="PS50835">
    <property type="entry name" value="IG_LIKE"/>
    <property type="match status" value="1"/>
</dbReference>